<keyword evidence="2" id="KW-1185">Reference proteome</keyword>
<evidence type="ECO:0000313" key="1">
    <source>
        <dbReference type="EMBL" id="CAG8808810.1"/>
    </source>
</evidence>
<dbReference type="AlphaFoldDB" id="A0A9N9PBI1"/>
<reference evidence="1" key="1">
    <citation type="submission" date="2021-06" db="EMBL/GenBank/DDBJ databases">
        <authorList>
            <person name="Kallberg Y."/>
            <person name="Tangrot J."/>
            <person name="Rosling A."/>
        </authorList>
    </citation>
    <scope>NUCLEOTIDE SEQUENCE</scope>
    <source>
        <strain evidence="1">IN212</strain>
    </source>
</reference>
<proteinExistence type="predicted"/>
<sequence>TFDLTQNTGTATFDLTQDTDTATYHLTQDTDTATYNLTQDTDSDDTNNCNMTQEIELDVNIYKEREIRGQLTLDEFDFNEEIIDIQENEKDIYYENESIEYSNIWD</sequence>
<protein>
    <submittedName>
        <fullName evidence="1">1297_t:CDS:1</fullName>
    </submittedName>
</protein>
<comment type="caution">
    <text evidence="1">The sequence shown here is derived from an EMBL/GenBank/DDBJ whole genome shotgun (WGS) entry which is preliminary data.</text>
</comment>
<accession>A0A9N9PBI1</accession>
<dbReference type="EMBL" id="CAJVPZ010081856">
    <property type="protein sequence ID" value="CAG8808810.1"/>
    <property type="molecule type" value="Genomic_DNA"/>
</dbReference>
<organism evidence="1 2">
    <name type="scientific">Racocetra fulgida</name>
    <dbReference type="NCBI Taxonomy" id="60492"/>
    <lineage>
        <taxon>Eukaryota</taxon>
        <taxon>Fungi</taxon>
        <taxon>Fungi incertae sedis</taxon>
        <taxon>Mucoromycota</taxon>
        <taxon>Glomeromycotina</taxon>
        <taxon>Glomeromycetes</taxon>
        <taxon>Diversisporales</taxon>
        <taxon>Gigasporaceae</taxon>
        <taxon>Racocetra</taxon>
    </lineage>
</organism>
<evidence type="ECO:0000313" key="2">
    <source>
        <dbReference type="Proteomes" id="UP000789396"/>
    </source>
</evidence>
<feature type="non-terminal residue" evidence="1">
    <location>
        <position position="1"/>
    </location>
</feature>
<dbReference type="Proteomes" id="UP000789396">
    <property type="component" value="Unassembled WGS sequence"/>
</dbReference>
<name>A0A9N9PBI1_9GLOM</name>
<gene>
    <name evidence="1" type="ORF">RFULGI_LOCUS18518</name>
</gene>